<proteinExistence type="predicted"/>
<feature type="compositionally biased region" description="Polar residues" evidence="1">
    <location>
        <begin position="130"/>
        <end position="142"/>
    </location>
</feature>
<organism evidence="2 3">
    <name type="scientific">Portunus trituberculatus</name>
    <name type="common">Swimming crab</name>
    <name type="synonym">Neptunus trituberculatus</name>
    <dbReference type="NCBI Taxonomy" id="210409"/>
    <lineage>
        <taxon>Eukaryota</taxon>
        <taxon>Metazoa</taxon>
        <taxon>Ecdysozoa</taxon>
        <taxon>Arthropoda</taxon>
        <taxon>Crustacea</taxon>
        <taxon>Multicrustacea</taxon>
        <taxon>Malacostraca</taxon>
        <taxon>Eumalacostraca</taxon>
        <taxon>Eucarida</taxon>
        <taxon>Decapoda</taxon>
        <taxon>Pleocyemata</taxon>
        <taxon>Brachyura</taxon>
        <taxon>Eubrachyura</taxon>
        <taxon>Portunoidea</taxon>
        <taxon>Portunidae</taxon>
        <taxon>Portuninae</taxon>
        <taxon>Portunus</taxon>
    </lineage>
</organism>
<feature type="compositionally biased region" description="Low complexity" evidence="1">
    <location>
        <begin position="230"/>
        <end position="241"/>
    </location>
</feature>
<evidence type="ECO:0000313" key="2">
    <source>
        <dbReference type="EMBL" id="MPC45609.1"/>
    </source>
</evidence>
<feature type="compositionally biased region" description="Low complexity" evidence="1">
    <location>
        <begin position="46"/>
        <end position="62"/>
    </location>
</feature>
<dbReference type="Gene3D" id="3.60.10.10">
    <property type="entry name" value="Endonuclease/exonuclease/phosphatase"/>
    <property type="match status" value="1"/>
</dbReference>
<dbReference type="InterPro" id="IPR036691">
    <property type="entry name" value="Endo/exonu/phosph_ase_sf"/>
</dbReference>
<sequence>MSQETQDLPSPKGGDTYSAGSPQHSTPFPVDPEHAISYSRSSTLKRLPSSGRRTSRPSTISSHLRSQQATTNTLIRDDLNNDPPIASPPSRSHRQPYDTSLTSPGNRRHPPSPSLDICTTIETSEPQLVRHQSLNQDPTTINTPPPAGGSGDAAARGKTLKLSQEILQKANQELQMMVASIHLKQNPSSDHGSSSHRTHGGRHYSRTEHGFNTSIRSRYTQERRHHQQHTPATTNTRPTAPGIQSTTTSILTVNQPTPSTWTDSQPSAPAVSMNQDNAVIFDSKPNAAVPQITDRQQHNPTEINYIYTHATSIIVIQETLASDASLSRFGNYQLFQQPFQQGGSRGLITLVKKDIAATLTENLPHLGGQVESLSVTVHLDNTTKVDIENVYCRQGSHLNPTPLLEHNQGRLTLFAGDFNAHHPVLEPWNGGNNSQRGQYIAHVLEDIEDVKLHGEPQAMHIAGGRLDLLLTINAKNVDMTSINLCQSYSATVRPRGLVSQGAET</sequence>
<dbReference type="AlphaFoldDB" id="A0A5B7FKG6"/>
<feature type="region of interest" description="Disordered" evidence="1">
    <location>
        <begin position="185"/>
        <end position="244"/>
    </location>
</feature>
<keyword evidence="3" id="KW-1185">Reference proteome</keyword>
<dbReference type="OrthoDB" id="6368401at2759"/>
<evidence type="ECO:0000313" key="3">
    <source>
        <dbReference type="Proteomes" id="UP000324222"/>
    </source>
</evidence>
<dbReference type="SUPFAM" id="SSF56219">
    <property type="entry name" value="DNase I-like"/>
    <property type="match status" value="1"/>
</dbReference>
<feature type="region of interest" description="Disordered" evidence="1">
    <location>
        <begin position="130"/>
        <end position="156"/>
    </location>
</feature>
<feature type="compositionally biased region" description="Basic residues" evidence="1">
    <location>
        <begin position="194"/>
        <end position="204"/>
    </location>
</feature>
<feature type="region of interest" description="Disordered" evidence="1">
    <location>
        <begin position="1"/>
        <end position="118"/>
    </location>
</feature>
<accession>A0A5B7FKG6</accession>
<evidence type="ECO:0000256" key="1">
    <source>
        <dbReference type="SAM" id="MobiDB-lite"/>
    </source>
</evidence>
<dbReference type="EMBL" id="VSRR010006811">
    <property type="protein sequence ID" value="MPC45609.1"/>
    <property type="molecule type" value="Genomic_DNA"/>
</dbReference>
<gene>
    <name evidence="2" type="ORF">E2C01_039314</name>
</gene>
<name>A0A5B7FKG6_PORTR</name>
<protein>
    <recommendedName>
        <fullName evidence="4">Endonuclease/exonuclease/phosphatase domain-containing protein</fullName>
    </recommendedName>
</protein>
<evidence type="ECO:0008006" key="4">
    <source>
        <dbReference type="Google" id="ProtNLM"/>
    </source>
</evidence>
<comment type="caution">
    <text evidence="2">The sequence shown here is derived from an EMBL/GenBank/DDBJ whole genome shotgun (WGS) entry which is preliminary data.</text>
</comment>
<feature type="compositionally biased region" description="Polar residues" evidence="1">
    <location>
        <begin position="63"/>
        <end position="74"/>
    </location>
</feature>
<reference evidence="2 3" key="1">
    <citation type="submission" date="2019-05" db="EMBL/GenBank/DDBJ databases">
        <title>Another draft genome of Portunus trituberculatus and its Hox gene families provides insights of decapod evolution.</title>
        <authorList>
            <person name="Jeong J.-H."/>
            <person name="Song I."/>
            <person name="Kim S."/>
            <person name="Choi T."/>
            <person name="Kim D."/>
            <person name="Ryu S."/>
            <person name="Kim W."/>
        </authorList>
    </citation>
    <scope>NUCLEOTIDE SEQUENCE [LARGE SCALE GENOMIC DNA]</scope>
    <source>
        <tissue evidence="2">Muscle</tissue>
    </source>
</reference>
<dbReference type="Proteomes" id="UP000324222">
    <property type="component" value="Unassembled WGS sequence"/>
</dbReference>